<dbReference type="GO" id="GO:0005829">
    <property type="term" value="C:cytosol"/>
    <property type="evidence" value="ECO:0007669"/>
    <property type="project" value="TreeGrafter"/>
</dbReference>
<dbReference type="PANTHER" id="PTHR12452:SF0">
    <property type="entry name" value="THIOREDOXIN DOMAIN-CONTAINING PROTEIN 17"/>
    <property type="match status" value="1"/>
</dbReference>
<gene>
    <name evidence="3" type="ORF">CVT25_002679</name>
</gene>
<comment type="similarity">
    <text evidence="1">Belongs to the thioredoxin family.</text>
</comment>
<comment type="caution">
    <text evidence="3">The sequence shown here is derived from an EMBL/GenBank/DDBJ whole genome shotgun (WGS) entry which is preliminary data.</text>
</comment>
<evidence type="ECO:0000256" key="1">
    <source>
        <dbReference type="ARBA" id="ARBA00008987"/>
    </source>
</evidence>
<dbReference type="InterPro" id="IPR036249">
    <property type="entry name" value="Thioredoxin-like_sf"/>
</dbReference>
<dbReference type="AlphaFoldDB" id="A0A409WLP3"/>
<accession>A0A409WLP3</accession>
<reference evidence="3 4" key="1">
    <citation type="journal article" date="2018" name="Evol. Lett.">
        <title>Horizontal gene cluster transfer increased hallucinogenic mushroom diversity.</title>
        <authorList>
            <person name="Reynolds H.T."/>
            <person name="Vijayakumar V."/>
            <person name="Gluck-Thaler E."/>
            <person name="Korotkin H.B."/>
            <person name="Matheny P.B."/>
            <person name="Slot J.C."/>
        </authorList>
    </citation>
    <scope>NUCLEOTIDE SEQUENCE [LARGE SCALE GENOMIC DNA]</scope>
    <source>
        <strain evidence="3 4">2631</strain>
    </source>
</reference>
<protein>
    <recommendedName>
        <fullName evidence="2">Thioredoxin domain-containing protein</fullName>
    </recommendedName>
</protein>
<evidence type="ECO:0000313" key="4">
    <source>
        <dbReference type="Proteomes" id="UP000283269"/>
    </source>
</evidence>
<dbReference type="InterPro" id="IPR010357">
    <property type="entry name" value="TXNDC17_dom"/>
</dbReference>
<dbReference type="InParanoid" id="A0A409WLP3"/>
<dbReference type="GO" id="GO:0047134">
    <property type="term" value="F:protein-disulfide reductase [NAD(P)H] activity"/>
    <property type="evidence" value="ECO:0007669"/>
    <property type="project" value="InterPro"/>
</dbReference>
<organism evidence="3 4">
    <name type="scientific">Psilocybe cyanescens</name>
    <dbReference type="NCBI Taxonomy" id="93625"/>
    <lineage>
        <taxon>Eukaryota</taxon>
        <taxon>Fungi</taxon>
        <taxon>Dikarya</taxon>
        <taxon>Basidiomycota</taxon>
        <taxon>Agaricomycotina</taxon>
        <taxon>Agaricomycetes</taxon>
        <taxon>Agaricomycetidae</taxon>
        <taxon>Agaricales</taxon>
        <taxon>Agaricineae</taxon>
        <taxon>Strophariaceae</taxon>
        <taxon>Psilocybe</taxon>
    </lineage>
</organism>
<dbReference type="SUPFAM" id="SSF52833">
    <property type="entry name" value="Thioredoxin-like"/>
    <property type="match status" value="1"/>
</dbReference>
<dbReference type="Proteomes" id="UP000283269">
    <property type="component" value="Unassembled WGS sequence"/>
</dbReference>
<keyword evidence="4" id="KW-1185">Reference proteome</keyword>
<feature type="domain" description="Thioredoxin" evidence="2">
    <location>
        <begin position="21"/>
        <end position="102"/>
    </location>
</feature>
<dbReference type="EMBL" id="NHYD01003376">
    <property type="protein sequence ID" value="PPQ79409.1"/>
    <property type="molecule type" value="Genomic_DNA"/>
</dbReference>
<sequence>MPLYTADGSIDPVSLKSVPEKFIIFYSSIVDGEMWCPDCRVVDKLVQNTFSQDGPAALIVYVGDRGQWKTASNAYRQEPWKITTVPTIVRLKDGEEEARLEDPGPIQQGVATFVKPG</sequence>
<dbReference type="FunCoup" id="A0A409WLP3">
    <property type="interactions" value="271"/>
</dbReference>
<proteinExistence type="inferred from homology"/>
<dbReference type="PANTHER" id="PTHR12452">
    <property type="entry name" value="42-9-9 PROTEIN-RELATED"/>
    <property type="match status" value="1"/>
</dbReference>
<evidence type="ECO:0000259" key="2">
    <source>
        <dbReference type="Pfam" id="PF06110"/>
    </source>
</evidence>
<dbReference type="Gene3D" id="3.40.30.10">
    <property type="entry name" value="Glutaredoxin"/>
    <property type="match status" value="1"/>
</dbReference>
<dbReference type="STRING" id="93625.A0A409WLP3"/>
<dbReference type="InterPro" id="IPR045108">
    <property type="entry name" value="TXNDC17-like"/>
</dbReference>
<evidence type="ECO:0000313" key="3">
    <source>
        <dbReference type="EMBL" id="PPQ79409.1"/>
    </source>
</evidence>
<name>A0A409WLP3_PSICY</name>
<dbReference type="Pfam" id="PF06110">
    <property type="entry name" value="TXD17-like_Trx"/>
    <property type="match status" value="1"/>
</dbReference>
<dbReference type="OrthoDB" id="78947at2759"/>